<dbReference type="PROSITE" id="PS00107">
    <property type="entry name" value="PROTEIN_KINASE_ATP"/>
    <property type="match status" value="1"/>
</dbReference>
<feature type="compositionally biased region" description="Low complexity" evidence="4">
    <location>
        <begin position="640"/>
        <end position="658"/>
    </location>
</feature>
<sequence length="905" mass="99193">MQTAKRQAEALGRKAKLAHSYQELLDEFSNKDLKSVGNYSLGRLIGKGSFGKVYLATHKLTNGSKVVLKSANKDDSNLAREIHHHRQFVHPHIARLYEVIVTETMVWLVLEYCSGDELYNYLLKHGKLPVDKVQKTFTQLVGAVSYVHLQSCVHRDLKLENILLDKNENVKLLDFGFAREYEGKSNYLQTFCGTICYSAPEMLKGEKYAGEKVDVWSLGVILYALLCGELPFDDDDDNVTRTKILTEEPKYPEHIPADALPLLKHLLSKRPLLRPSLSDILAHPFLADYAPEQQAILAKEQPAPFSTPLEKETLHRMRSAGVDIDSVIESVLAQKCDTLAGWWTLLLEKEERKQRRRERKRKEREAEHRSSRRFSQASSRLERLAPVGEESGTPTTPTGKLGDHLTPRTRGRTQRRSGHYPDYHVGDLPGLPELNKLNGNLSPDGEVPPPPIDKDSIRSASSSRHRRPIPPPKEGILRSARSRGSTLHLVTTSDALGTNGASPQPGQQPKVRKKPSQAILAHWKNWTHWIFENTRGKRHANKRGSHSTPNLVDKGSTGSKDGKQSKDNSPRPQTSKYPTSTSGGAAATSSLPKGVVVNGLGVKSNTNLPSARAQNSPLPGSQTTPSNTQPRMQTTNSYKRQSLSPSPLTPRSTVRRPSAGLRGRKSTSSSVSSVRSIHHHHHSHSKASSTSSNGSVSTNMSKTPMQTGRSPHHSVKILPATPTNTTFPSNIRLVRGPGPPLSIFNEGMPGGGLGIGGMQPPGSPNPFTTTFADRGGPSVLFAKRKRNIFKGPMLSFGGGSSARSTGSGSHSRSASANGLGRRSGEITIEEEDEDAVADEEVEPLHEGYGHTEDEEEVEEVEAFSPLVRGPGEEIEEKIYEEGEEESFNGKSSETVTVAPKPAVPA</sequence>
<feature type="binding site" evidence="3">
    <location>
        <position position="69"/>
    </location>
    <ligand>
        <name>ATP</name>
        <dbReference type="ChEBI" id="CHEBI:30616"/>
    </ligand>
</feature>
<organism evidence="6 7">
    <name type="scientific">Pleurostoma richardsiae</name>
    <dbReference type="NCBI Taxonomy" id="41990"/>
    <lineage>
        <taxon>Eukaryota</taxon>
        <taxon>Fungi</taxon>
        <taxon>Dikarya</taxon>
        <taxon>Ascomycota</taxon>
        <taxon>Pezizomycotina</taxon>
        <taxon>Sordariomycetes</taxon>
        <taxon>Sordariomycetidae</taxon>
        <taxon>Calosphaeriales</taxon>
        <taxon>Pleurostomataceae</taxon>
        <taxon>Pleurostoma</taxon>
    </lineage>
</organism>
<evidence type="ECO:0000313" key="7">
    <source>
        <dbReference type="Proteomes" id="UP001174694"/>
    </source>
</evidence>
<keyword evidence="1 3" id="KW-0547">Nucleotide-binding</keyword>
<evidence type="ECO:0000256" key="4">
    <source>
        <dbReference type="SAM" id="MobiDB-lite"/>
    </source>
</evidence>
<protein>
    <submittedName>
        <fullName evidence="6">Serine threonine protein kinase</fullName>
    </submittedName>
</protein>
<dbReference type="InterPro" id="IPR017441">
    <property type="entry name" value="Protein_kinase_ATP_BS"/>
</dbReference>
<feature type="compositionally biased region" description="Basic residues" evidence="4">
    <location>
        <begin position="676"/>
        <end position="685"/>
    </location>
</feature>
<keyword evidence="6" id="KW-0418">Kinase</keyword>
<dbReference type="Pfam" id="PF00069">
    <property type="entry name" value="Pkinase"/>
    <property type="match status" value="1"/>
</dbReference>
<feature type="compositionally biased region" description="Acidic residues" evidence="4">
    <location>
        <begin position="852"/>
        <end position="861"/>
    </location>
</feature>
<dbReference type="SMART" id="SM00220">
    <property type="entry name" value="S_TKc"/>
    <property type="match status" value="1"/>
</dbReference>
<reference evidence="6" key="1">
    <citation type="submission" date="2022-07" db="EMBL/GenBank/DDBJ databases">
        <title>Fungi with potential for degradation of polypropylene.</title>
        <authorList>
            <person name="Gostincar C."/>
        </authorList>
    </citation>
    <scope>NUCLEOTIDE SEQUENCE</scope>
    <source>
        <strain evidence="6">EXF-13308</strain>
    </source>
</reference>
<feature type="compositionally biased region" description="Gly residues" evidence="4">
    <location>
        <begin position="748"/>
        <end position="759"/>
    </location>
</feature>
<feature type="compositionally biased region" description="Basic residues" evidence="4">
    <location>
        <begin position="407"/>
        <end position="418"/>
    </location>
</feature>
<dbReference type="SUPFAM" id="SSF56112">
    <property type="entry name" value="Protein kinase-like (PK-like)"/>
    <property type="match status" value="1"/>
</dbReference>
<dbReference type="GO" id="GO:0005737">
    <property type="term" value="C:cytoplasm"/>
    <property type="evidence" value="ECO:0007669"/>
    <property type="project" value="TreeGrafter"/>
</dbReference>
<evidence type="ECO:0000256" key="2">
    <source>
        <dbReference type="ARBA" id="ARBA00022840"/>
    </source>
</evidence>
<dbReference type="GO" id="GO:0005524">
    <property type="term" value="F:ATP binding"/>
    <property type="evidence" value="ECO:0007669"/>
    <property type="project" value="UniProtKB-UniRule"/>
</dbReference>
<gene>
    <name evidence="6" type="ORF">NKR23_g10878</name>
</gene>
<dbReference type="InterPro" id="IPR000719">
    <property type="entry name" value="Prot_kinase_dom"/>
</dbReference>
<keyword evidence="7" id="KW-1185">Reference proteome</keyword>
<dbReference type="EMBL" id="JANBVO010000051">
    <property type="protein sequence ID" value="KAJ9133314.1"/>
    <property type="molecule type" value="Genomic_DNA"/>
</dbReference>
<proteinExistence type="predicted"/>
<feature type="region of interest" description="Disordered" evidence="4">
    <location>
        <begin position="794"/>
        <end position="905"/>
    </location>
</feature>
<feature type="domain" description="Protein kinase" evidence="5">
    <location>
        <begin position="39"/>
        <end position="286"/>
    </location>
</feature>
<feature type="compositionally biased region" description="Polar residues" evidence="4">
    <location>
        <begin position="699"/>
        <end position="709"/>
    </location>
</feature>
<dbReference type="PROSITE" id="PS50011">
    <property type="entry name" value="PROTEIN_KINASE_DOM"/>
    <property type="match status" value="1"/>
</dbReference>
<dbReference type="AlphaFoldDB" id="A0AA38R956"/>
<dbReference type="FunFam" id="1.10.510.10:FF:000434">
    <property type="entry name" value="Serine/threonine protein kinase"/>
    <property type="match status" value="1"/>
</dbReference>
<evidence type="ECO:0000256" key="1">
    <source>
        <dbReference type="ARBA" id="ARBA00022741"/>
    </source>
</evidence>
<keyword evidence="2 3" id="KW-0067">ATP-binding</keyword>
<feature type="compositionally biased region" description="Basic and acidic residues" evidence="4">
    <location>
        <begin position="560"/>
        <end position="569"/>
    </location>
</feature>
<dbReference type="GO" id="GO:0035556">
    <property type="term" value="P:intracellular signal transduction"/>
    <property type="evidence" value="ECO:0007669"/>
    <property type="project" value="TreeGrafter"/>
</dbReference>
<dbReference type="InterPro" id="IPR011009">
    <property type="entry name" value="Kinase-like_dom_sf"/>
</dbReference>
<dbReference type="PANTHER" id="PTHR24346">
    <property type="entry name" value="MAP/MICROTUBULE AFFINITY-REGULATING KINASE"/>
    <property type="match status" value="1"/>
</dbReference>
<evidence type="ECO:0000256" key="3">
    <source>
        <dbReference type="PROSITE-ProRule" id="PRU10141"/>
    </source>
</evidence>
<keyword evidence="6" id="KW-0808">Transferase</keyword>
<dbReference type="CDD" id="cd14003">
    <property type="entry name" value="STKc_AMPK-like"/>
    <property type="match status" value="1"/>
</dbReference>
<accession>A0AA38R956</accession>
<feature type="compositionally biased region" description="Low complexity" evidence="4">
    <location>
        <begin position="686"/>
        <end position="698"/>
    </location>
</feature>
<dbReference type="PANTHER" id="PTHR24346:SF110">
    <property type="entry name" value="NON-SPECIFIC SERINE_THREONINE PROTEIN KINASE"/>
    <property type="match status" value="1"/>
</dbReference>
<feature type="compositionally biased region" description="Low complexity" evidence="4">
    <location>
        <begin position="666"/>
        <end position="675"/>
    </location>
</feature>
<dbReference type="Gene3D" id="1.10.510.10">
    <property type="entry name" value="Transferase(Phosphotransferase) domain 1"/>
    <property type="match status" value="1"/>
</dbReference>
<dbReference type="InterPro" id="IPR008271">
    <property type="entry name" value="Ser/Thr_kinase_AS"/>
</dbReference>
<dbReference type="PROSITE" id="PS00108">
    <property type="entry name" value="PROTEIN_KINASE_ST"/>
    <property type="match status" value="1"/>
</dbReference>
<feature type="region of interest" description="Disordered" evidence="4">
    <location>
        <begin position="537"/>
        <end position="772"/>
    </location>
</feature>
<feature type="compositionally biased region" description="Low complexity" evidence="4">
    <location>
        <begin position="801"/>
        <end position="818"/>
    </location>
</feature>
<feature type="region of interest" description="Disordered" evidence="4">
    <location>
        <begin position="353"/>
        <end position="516"/>
    </location>
</feature>
<feature type="compositionally biased region" description="Polar residues" evidence="4">
    <location>
        <begin position="482"/>
        <end position="507"/>
    </location>
</feature>
<comment type="caution">
    <text evidence="6">The sequence shown here is derived from an EMBL/GenBank/DDBJ whole genome shotgun (WGS) entry which is preliminary data.</text>
</comment>
<feature type="compositionally biased region" description="Acidic residues" evidence="4">
    <location>
        <begin position="827"/>
        <end position="841"/>
    </location>
</feature>
<dbReference type="GO" id="GO:0004674">
    <property type="term" value="F:protein serine/threonine kinase activity"/>
    <property type="evidence" value="ECO:0007669"/>
    <property type="project" value="TreeGrafter"/>
</dbReference>
<feature type="compositionally biased region" description="Polar residues" evidence="4">
    <location>
        <begin position="603"/>
        <end position="639"/>
    </location>
</feature>
<name>A0AA38R956_9PEZI</name>
<evidence type="ECO:0000259" key="5">
    <source>
        <dbReference type="PROSITE" id="PS50011"/>
    </source>
</evidence>
<evidence type="ECO:0000313" key="6">
    <source>
        <dbReference type="EMBL" id="KAJ9133314.1"/>
    </source>
</evidence>
<feature type="compositionally biased region" description="Basic and acidic residues" evidence="4">
    <location>
        <begin position="842"/>
        <end position="851"/>
    </location>
</feature>
<dbReference type="Proteomes" id="UP001174694">
    <property type="component" value="Unassembled WGS sequence"/>
</dbReference>
<feature type="compositionally biased region" description="Low complexity" evidence="4">
    <location>
        <begin position="579"/>
        <end position="590"/>
    </location>
</feature>